<dbReference type="OrthoDB" id="894286at2"/>
<evidence type="ECO:0000313" key="1">
    <source>
        <dbReference type="EMBL" id="SHG80026.1"/>
    </source>
</evidence>
<sequence length="205" mass="22753">MPLQNRALPTGEIVAIDARGTLTGNRGIIHGPDKQLSTKRWSHHAWICCVLDWQGRKRDVMSGRKWTELFFLDEATALAAGHRPCGYCRREAYQAFKQAWHDAFGGDVGAKQMDQVLHAERVEPRSRSQKTHLAEAKALPSGAMYRYGGKIYLVADRLVRPFSVKGYGPSETVPEGKVEVLTPPSLVKVLSAGYKPLLHASPFST</sequence>
<dbReference type="STRING" id="1508389.SAMN05444003_0984"/>
<protein>
    <recommendedName>
        <fullName evidence="3">Metal binding domain of Ada</fullName>
    </recommendedName>
</protein>
<gene>
    <name evidence="1" type="ORF">SAMN05444003_0984</name>
</gene>
<organism evidence="1 2">
    <name type="scientific">Cognatiyoonia sediminum</name>
    <dbReference type="NCBI Taxonomy" id="1508389"/>
    <lineage>
        <taxon>Bacteria</taxon>
        <taxon>Pseudomonadati</taxon>
        <taxon>Pseudomonadota</taxon>
        <taxon>Alphaproteobacteria</taxon>
        <taxon>Rhodobacterales</taxon>
        <taxon>Paracoccaceae</taxon>
        <taxon>Cognatiyoonia</taxon>
    </lineage>
</organism>
<dbReference type="EMBL" id="FQXB01000001">
    <property type="protein sequence ID" value="SHG80026.1"/>
    <property type="molecule type" value="Genomic_DNA"/>
</dbReference>
<name>A0A1M5MS22_9RHOB</name>
<accession>A0A1M5MS22</accession>
<proteinExistence type="predicted"/>
<reference evidence="1 2" key="1">
    <citation type="submission" date="2016-11" db="EMBL/GenBank/DDBJ databases">
        <authorList>
            <person name="Jaros S."/>
            <person name="Januszkiewicz K."/>
            <person name="Wedrychowicz H."/>
        </authorList>
    </citation>
    <scope>NUCLEOTIDE SEQUENCE [LARGE SCALE GENOMIC DNA]</scope>
    <source>
        <strain evidence="1 2">DSM 28715</strain>
    </source>
</reference>
<keyword evidence="2" id="KW-1185">Reference proteome</keyword>
<dbReference type="RefSeq" id="WP_072899728.1">
    <property type="nucleotide sequence ID" value="NZ_FQXB01000001.1"/>
</dbReference>
<evidence type="ECO:0000313" key="2">
    <source>
        <dbReference type="Proteomes" id="UP000184074"/>
    </source>
</evidence>
<dbReference type="AlphaFoldDB" id="A0A1M5MS22"/>
<evidence type="ECO:0008006" key="3">
    <source>
        <dbReference type="Google" id="ProtNLM"/>
    </source>
</evidence>
<dbReference type="Proteomes" id="UP000184074">
    <property type="component" value="Unassembled WGS sequence"/>
</dbReference>